<sequence>MDRNDCRAIKNFHDTVTAIRFNLRKPNIDGKPVASVDSLLSLLIFNIAYDTAVFPVEGHRTQLAGCYIFLAYTGARPAEIVNNEPSKPKDGTCSRTCSAKTRSAEDAPKALCYEDILLMVVRHPETGKDVLAMAVKFIHHKGADNKPKPAARVFQIRNIGPVKCTPIRWKEPMLKIPYHKLRDDRGRQSLDAGNETALRPKAFRRMAANAVNGNALDAVRDQAMRHNPKWATFNAAYINEMVEFHVQNAVLDEPTEDGLIQFWSHMSLMSDPRAASDMVPDEVWQEMPPDPEIEDLERRRAELKGGQFRIQGHDDEKEIRNLGRQIRNREWQRKKSDIERQFSGEAAEEAEVEYVAPAIELYIPERAELAEILVNQPEGLGDEELLRLRIRSAELMAALHHKRETAKRRRTQERVQTDILTYEERTFPYCRTAVMNDHFNREHIRKMEEMERENLIFCKHPKCKEEGVKLKHLNHFRNHVERGHSVKLLKRMGKAPQMMRHDPKWATFNSAYINEKVQFDIQNAVLDEPSEDRLIRLFTHMSLMRDPRTAQNMVREEVWSSLPLDPEIEELERQRAELKGGSYRIKGRDDEEMIRSLSRQIRVKRAERGKRIRNEYREFYFHNWPTWDIERQAVSEEEEDYITPVIDLHIAERAELAEILVNQPESLAGEELKQLRVQTVELMVAL</sequence>
<organism evidence="1 2">
    <name type="scientific">Podospora didyma</name>
    <dbReference type="NCBI Taxonomy" id="330526"/>
    <lineage>
        <taxon>Eukaryota</taxon>
        <taxon>Fungi</taxon>
        <taxon>Dikarya</taxon>
        <taxon>Ascomycota</taxon>
        <taxon>Pezizomycotina</taxon>
        <taxon>Sordariomycetes</taxon>
        <taxon>Sordariomycetidae</taxon>
        <taxon>Sordariales</taxon>
        <taxon>Podosporaceae</taxon>
        <taxon>Podospora</taxon>
    </lineage>
</organism>
<evidence type="ECO:0000313" key="1">
    <source>
        <dbReference type="EMBL" id="KAK3385982.1"/>
    </source>
</evidence>
<dbReference type="Pfam" id="PF11917">
    <property type="entry name" value="DUF3435"/>
    <property type="match status" value="3"/>
</dbReference>
<comment type="caution">
    <text evidence="1">The sequence shown here is derived from an EMBL/GenBank/DDBJ whole genome shotgun (WGS) entry which is preliminary data.</text>
</comment>
<dbReference type="AlphaFoldDB" id="A0AAE0NQS2"/>
<dbReference type="InterPro" id="IPR021842">
    <property type="entry name" value="DUF3435"/>
</dbReference>
<protein>
    <recommendedName>
        <fullName evidence="3">FluG domain-containing protein</fullName>
    </recommendedName>
</protein>
<accession>A0AAE0NQS2</accession>
<reference evidence="1" key="1">
    <citation type="journal article" date="2023" name="Mol. Phylogenet. Evol.">
        <title>Genome-scale phylogeny and comparative genomics of the fungal order Sordariales.</title>
        <authorList>
            <person name="Hensen N."/>
            <person name="Bonometti L."/>
            <person name="Westerberg I."/>
            <person name="Brannstrom I.O."/>
            <person name="Guillou S."/>
            <person name="Cros-Aarteil S."/>
            <person name="Calhoun S."/>
            <person name="Haridas S."/>
            <person name="Kuo A."/>
            <person name="Mondo S."/>
            <person name="Pangilinan J."/>
            <person name="Riley R."/>
            <person name="LaButti K."/>
            <person name="Andreopoulos B."/>
            <person name="Lipzen A."/>
            <person name="Chen C."/>
            <person name="Yan M."/>
            <person name="Daum C."/>
            <person name="Ng V."/>
            <person name="Clum A."/>
            <person name="Steindorff A."/>
            <person name="Ohm R.A."/>
            <person name="Martin F."/>
            <person name="Silar P."/>
            <person name="Natvig D.O."/>
            <person name="Lalanne C."/>
            <person name="Gautier V."/>
            <person name="Ament-Velasquez S.L."/>
            <person name="Kruys A."/>
            <person name="Hutchinson M.I."/>
            <person name="Powell A.J."/>
            <person name="Barry K."/>
            <person name="Miller A.N."/>
            <person name="Grigoriev I.V."/>
            <person name="Debuchy R."/>
            <person name="Gladieux P."/>
            <person name="Hiltunen Thoren M."/>
            <person name="Johannesson H."/>
        </authorList>
    </citation>
    <scope>NUCLEOTIDE SEQUENCE</scope>
    <source>
        <strain evidence="1">CBS 232.78</strain>
    </source>
</reference>
<reference evidence="1" key="2">
    <citation type="submission" date="2023-06" db="EMBL/GenBank/DDBJ databases">
        <authorList>
            <consortium name="Lawrence Berkeley National Laboratory"/>
            <person name="Haridas S."/>
            <person name="Hensen N."/>
            <person name="Bonometti L."/>
            <person name="Westerberg I."/>
            <person name="Brannstrom I.O."/>
            <person name="Guillou S."/>
            <person name="Cros-Aarteil S."/>
            <person name="Calhoun S."/>
            <person name="Kuo A."/>
            <person name="Mondo S."/>
            <person name="Pangilinan J."/>
            <person name="Riley R."/>
            <person name="LaButti K."/>
            <person name="Andreopoulos B."/>
            <person name="Lipzen A."/>
            <person name="Chen C."/>
            <person name="Yanf M."/>
            <person name="Daum C."/>
            <person name="Ng V."/>
            <person name="Clum A."/>
            <person name="Steindorff A."/>
            <person name="Ohm R."/>
            <person name="Martin F."/>
            <person name="Silar P."/>
            <person name="Natvig D."/>
            <person name="Lalanne C."/>
            <person name="Gautier V."/>
            <person name="Ament-velasquez S.L."/>
            <person name="Kruys A."/>
            <person name="Hutchinson M.I."/>
            <person name="Powell A.J."/>
            <person name="Barry K."/>
            <person name="Miller A.N."/>
            <person name="Grigoriev I.V."/>
            <person name="Debuchy R."/>
            <person name="Gladieux P."/>
            <person name="Thoren M.H."/>
            <person name="Johannesson H."/>
        </authorList>
    </citation>
    <scope>NUCLEOTIDE SEQUENCE</scope>
    <source>
        <strain evidence="1">CBS 232.78</strain>
    </source>
</reference>
<name>A0AAE0NQS2_9PEZI</name>
<gene>
    <name evidence="1" type="ORF">B0H63DRAFT_449979</name>
</gene>
<proteinExistence type="predicted"/>
<dbReference type="PANTHER" id="PTHR37535:SF2">
    <property type="entry name" value="FINGER DOMAIN PROTEIN, PUTATIVE (AFU_ORTHOLOGUE AFUA_6G09300)-RELATED"/>
    <property type="match status" value="1"/>
</dbReference>
<evidence type="ECO:0000313" key="2">
    <source>
        <dbReference type="Proteomes" id="UP001285441"/>
    </source>
</evidence>
<dbReference type="Proteomes" id="UP001285441">
    <property type="component" value="Unassembled WGS sequence"/>
</dbReference>
<dbReference type="EMBL" id="JAULSW010000004">
    <property type="protein sequence ID" value="KAK3385982.1"/>
    <property type="molecule type" value="Genomic_DNA"/>
</dbReference>
<keyword evidence="2" id="KW-1185">Reference proteome</keyword>
<evidence type="ECO:0008006" key="3">
    <source>
        <dbReference type="Google" id="ProtNLM"/>
    </source>
</evidence>
<dbReference type="PANTHER" id="PTHR37535">
    <property type="entry name" value="FLUG DOMAIN PROTEIN"/>
    <property type="match status" value="1"/>
</dbReference>